<sequence>MAISITRFTFFALLMCSFAMILSNKVVSAQCSGDMQGLMEQCARYVQKSGPQIPPSASCCAVVKNVDLACVCSHITNEVEGIISMEKSAFIAQACGKPLVRGTQCGSKILDNSLLV</sequence>
<evidence type="ECO:0000259" key="2">
    <source>
        <dbReference type="SMART" id="SM00499"/>
    </source>
</evidence>
<feature type="domain" description="Bifunctional inhibitor/plant lipid transfer protein/seed storage helical" evidence="2">
    <location>
        <begin position="31"/>
        <end position="105"/>
    </location>
</feature>
<evidence type="ECO:0000313" key="4">
    <source>
        <dbReference type="Proteomes" id="UP000245207"/>
    </source>
</evidence>
<organism evidence="3 4">
    <name type="scientific">Artemisia annua</name>
    <name type="common">Sweet wormwood</name>
    <dbReference type="NCBI Taxonomy" id="35608"/>
    <lineage>
        <taxon>Eukaryota</taxon>
        <taxon>Viridiplantae</taxon>
        <taxon>Streptophyta</taxon>
        <taxon>Embryophyta</taxon>
        <taxon>Tracheophyta</taxon>
        <taxon>Spermatophyta</taxon>
        <taxon>Magnoliopsida</taxon>
        <taxon>eudicotyledons</taxon>
        <taxon>Gunneridae</taxon>
        <taxon>Pentapetalae</taxon>
        <taxon>asterids</taxon>
        <taxon>campanulids</taxon>
        <taxon>Asterales</taxon>
        <taxon>Asteraceae</taxon>
        <taxon>Asteroideae</taxon>
        <taxon>Anthemideae</taxon>
        <taxon>Artemisiinae</taxon>
        <taxon>Artemisia</taxon>
    </lineage>
</organism>
<dbReference type="InterPro" id="IPR036312">
    <property type="entry name" value="Bifun_inhib/LTP/seed_sf"/>
</dbReference>
<protein>
    <submittedName>
        <fullName evidence="3">Bifunctional inhibitor/lipid-transfer protein/seed storage 2S albumin superfamily protein</fullName>
    </submittedName>
</protein>
<name>A0A2U1NKS8_ARTAN</name>
<dbReference type="SUPFAM" id="SSF47699">
    <property type="entry name" value="Bifunctional inhibitor/lipid-transfer protein/seed storage 2S albumin"/>
    <property type="match status" value="1"/>
</dbReference>
<reference evidence="3 4" key="1">
    <citation type="journal article" date="2018" name="Mol. Plant">
        <title>The genome of Artemisia annua provides insight into the evolution of Asteraceae family and artemisinin biosynthesis.</title>
        <authorList>
            <person name="Shen Q."/>
            <person name="Zhang L."/>
            <person name="Liao Z."/>
            <person name="Wang S."/>
            <person name="Yan T."/>
            <person name="Shi P."/>
            <person name="Liu M."/>
            <person name="Fu X."/>
            <person name="Pan Q."/>
            <person name="Wang Y."/>
            <person name="Lv Z."/>
            <person name="Lu X."/>
            <person name="Zhang F."/>
            <person name="Jiang W."/>
            <person name="Ma Y."/>
            <person name="Chen M."/>
            <person name="Hao X."/>
            <person name="Li L."/>
            <person name="Tang Y."/>
            <person name="Lv G."/>
            <person name="Zhou Y."/>
            <person name="Sun X."/>
            <person name="Brodelius P.E."/>
            <person name="Rose J.K.C."/>
            <person name="Tang K."/>
        </authorList>
    </citation>
    <scope>NUCLEOTIDE SEQUENCE [LARGE SCALE GENOMIC DNA]</scope>
    <source>
        <strain evidence="4">cv. Huhao1</strain>
        <tissue evidence="3">Leaf</tissue>
    </source>
</reference>
<dbReference type="InterPro" id="IPR016140">
    <property type="entry name" value="Bifunc_inhib/LTP/seed_store"/>
</dbReference>
<accession>A0A2U1NKS8</accession>
<dbReference type="EMBL" id="PKPP01002618">
    <property type="protein sequence ID" value="PWA74115.1"/>
    <property type="molecule type" value="Genomic_DNA"/>
</dbReference>
<dbReference type="Gene3D" id="1.10.110.10">
    <property type="entry name" value="Plant lipid-transfer and hydrophobic proteins"/>
    <property type="match status" value="1"/>
</dbReference>
<feature type="signal peptide" evidence="1">
    <location>
        <begin position="1"/>
        <end position="29"/>
    </location>
</feature>
<gene>
    <name evidence="3" type="ORF">CTI12_AA251150</name>
</gene>
<dbReference type="Pfam" id="PF14368">
    <property type="entry name" value="LTP_2"/>
    <property type="match status" value="1"/>
</dbReference>
<dbReference type="InterPro" id="IPR044741">
    <property type="entry name" value="NsLTP-like"/>
</dbReference>
<evidence type="ECO:0000256" key="1">
    <source>
        <dbReference type="SAM" id="SignalP"/>
    </source>
</evidence>
<keyword evidence="4" id="KW-1185">Reference proteome</keyword>
<dbReference type="PANTHER" id="PTHR33286">
    <property type="entry name" value="BIFUNCTIONAL INHIBITOR/LIPID-TRANSFER PROTEIN/SEED STORAGE 2S ALBUMIN SUPERFAMILY PROTEIN"/>
    <property type="match status" value="1"/>
</dbReference>
<proteinExistence type="predicted"/>
<comment type="caution">
    <text evidence="3">The sequence shown here is derived from an EMBL/GenBank/DDBJ whole genome shotgun (WGS) entry which is preliminary data.</text>
</comment>
<dbReference type="AlphaFoldDB" id="A0A2U1NKS8"/>
<evidence type="ECO:0000313" key="3">
    <source>
        <dbReference type="EMBL" id="PWA74115.1"/>
    </source>
</evidence>
<dbReference type="STRING" id="35608.A0A2U1NKS8"/>
<keyword evidence="1" id="KW-0732">Signal</keyword>
<feature type="chain" id="PRO_5015601481" evidence="1">
    <location>
        <begin position="30"/>
        <end position="116"/>
    </location>
</feature>
<dbReference type="Proteomes" id="UP000245207">
    <property type="component" value="Unassembled WGS sequence"/>
</dbReference>
<dbReference type="SMART" id="SM00499">
    <property type="entry name" value="AAI"/>
    <property type="match status" value="1"/>
</dbReference>
<dbReference type="OrthoDB" id="653734at2759"/>
<dbReference type="PANTHER" id="PTHR33286:SF54">
    <property type="entry name" value="BIFUNCTIONAL INHIBITOR_LIPID-TRANSFER PROTEIN_SEED STORAGE 2S ALBUMIN SUPERFAMILY PROTEIN"/>
    <property type="match status" value="1"/>
</dbReference>
<dbReference type="CDD" id="cd04660">
    <property type="entry name" value="nsLTP_like"/>
    <property type="match status" value="1"/>
</dbReference>